<protein>
    <submittedName>
        <fullName evidence="1">Uncharacterized protein</fullName>
    </submittedName>
</protein>
<dbReference type="EMBL" id="BARW01036776">
    <property type="protein sequence ID" value="GAJ20489.1"/>
    <property type="molecule type" value="Genomic_DNA"/>
</dbReference>
<name>X1USR3_9ZZZZ</name>
<reference evidence="1" key="1">
    <citation type="journal article" date="2014" name="Front. Microbiol.">
        <title>High frequency of phylogenetically diverse reductive dehalogenase-homologous genes in deep subseafloor sedimentary metagenomes.</title>
        <authorList>
            <person name="Kawai M."/>
            <person name="Futagami T."/>
            <person name="Toyoda A."/>
            <person name="Takaki Y."/>
            <person name="Nishi S."/>
            <person name="Hori S."/>
            <person name="Arai W."/>
            <person name="Tsubouchi T."/>
            <person name="Morono Y."/>
            <person name="Uchiyama I."/>
            <person name="Ito T."/>
            <person name="Fujiyama A."/>
            <person name="Inagaki F."/>
            <person name="Takami H."/>
        </authorList>
    </citation>
    <scope>NUCLEOTIDE SEQUENCE</scope>
    <source>
        <strain evidence="1">Expedition CK06-06</strain>
    </source>
</reference>
<dbReference type="AlphaFoldDB" id="X1USR3"/>
<feature type="non-terminal residue" evidence="1">
    <location>
        <position position="102"/>
    </location>
</feature>
<sequence length="102" mass="11112">MQEERISPAIIVAVGLGLAVAAVVGVAALARAAAPPGCLKLFPGRYYYFTYTGPNQTFKAALGECYQVIWTIDVYDPETDDYWPPADPDHDILETGSKCRVM</sequence>
<accession>X1USR3</accession>
<proteinExistence type="predicted"/>
<evidence type="ECO:0000313" key="1">
    <source>
        <dbReference type="EMBL" id="GAJ20489.1"/>
    </source>
</evidence>
<comment type="caution">
    <text evidence="1">The sequence shown here is derived from an EMBL/GenBank/DDBJ whole genome shotgun (WGS) entry which is preliminary data.</text>
</comment>
<gene>
    <name evidence="1" type="ORF">S12H4_56988</name>
</gene>
<organism evidence="1">
    <name type="scientific">marine sediment metagenome</name>
    <dbReference type="NCBI Taxonomy" id="412755"/>
    <lineage>
        <taxon>unclassified sequences</taxon>
        <taxon>metagenomes</taxon>
        <taxon>ecological metagenomes</taxon>
    </lineage>
</organism>